<dbReference type="InterPro" id="IPR029787">
    <property type="entry name" value="Nucleotide_cyclase"/>
</dbReference>
<organism evidence="8 9">
    <name type="scientific">Halopseudomonas phragmitis</name>
    <dbReference type="NCBI Taxonomy" id="1931241"/>
    <lineage>
        <taxon>Bacteria</taxon>
        <taxon>Pseudomonadati</taxon>
        <taxon>Pseudomonadota</taxon>
        <taxon>Gammaproteobacteria</taxon>
        <taxon>Pseudomonadales</taxon>
        <taxon>Pseudomonadaceae</taxon>
        <taxon>Halopseudomonas</taxon>
    </lineage>
</organism>
<feature type="coiled-coil region" evidence="5">
    <location>
        <begin position="234"/>
        <end position="261"/>
    </location>
</feature>
<proteinExistence type="predicted"/>
<feature type="transmembrane region" description="Helical" evidence="6">
    <location>
        <begin position="94"/>
        <end position="112"/>
    </location>
</feature>
<dbReference type="GO" id="GO:0052621">
    <property type="term" value="F:diguanylate cyclase activity"/>
    <property type="evidence" value="ECO:0007669"/>
    <property type="project" value="UniProtKB-EC"/>
</dbReference>
<evidence type="ECO:0000256" key="4">
    <source>
        <dbReference type="ARBA" id="ARBA00034247"/>
    </source>
</evidence>
<feature type="domain" description="GGDEF" evidence="7">
    <location>
        <begin position="289"/>
        <end position="421"/>
    </location>
</feature>
<protein>
    <recommendedName>
        <fullName evidence="3">diguanylate cyclase</fullName>
        <ecNumber evidence="3">2.7.7.65</ecNumber>
    </recommendedName>
</protein>
<keyword evidence="6" id="KW-0472">Membrane</keyword>
<comment type="cofactor">
    <cofactor evidence="1">
        <name>Mg(2+)</name>
        <dbReference type="ChEBI" id="CHEBI:18420"/>
    </cofactor>
</comment>
<keyword evidence="6" id="KW-1133">Transmembrane helix</keyword>
<comment type="catalytic activity">
    <reaction evidence="4">
        <text>2 GTP = 3',3'-c-di-GMP + 2 diphosphate</text>
        <dbReference type="Rhea" id="RHEA:24898"/>
        <dbReference type="ChEBI" id="CHEBI:33019"/>
        <dbReference type="ChEBI" id="CHEBI:37565"/>
        <dbReference type="ChEBI" id="CHEBI:58805"/>
        <dbReference type="EC" id="2.7.7.65"/>
    </reaction>
</comment>
<dbReference type="AlphaFoldDB" id="A0A1V0AZY9"/>
<dbReference type="CDD" id="cd01949">
    <property type="entry name" value="GGDEF"/>
    <property type="match status" value="1"/>
</dbReference>
<dbReference type="FunFam" id="3.30.70.270:FF:000001">
    <property type="entry name" value="Diguanylate cyclase domain protein"/>
    <property type="match status" value="1"/>
</dbReference>
<evidence type="ECO:0000256" key="2">
    <source>
        <dbReference type="ARBA" id="ARBA00004533"/>
    </source>
</evidence>
<dbReference type="KEGG" id="ppha:BVH74_00055"/>
<evidence type="ECO:0000256" key="3">
    <source>
        <dbReference type="ARBA" id="ARBA00012528"/>
    </source>
</evidence>
<evidence type="ECO:0000313" key="9">
    <source>
        <dbReference type="Proteomes" id="UP000243488"/>
    </source>
</evidence>
<evidence type="ECO:0000256" key="5">
    <source>
        <dbReference type="SAM" id="Coils"/>
    </source>
</evidence>
<gene>
    <name evidence="8" type="ORF">BVH74_00055</name>
</gene>
<dbReference type="InterPro" id="IPR000160">
    <property type="entry name" value="GGDEF_dom"/>
</dbReference>
<dbReference type="PANTHER" id="PTHR45138">
    <property type="entry name" value="REGULATORY COMPONENTS OF SENSORY TRANSDUCTION SYSTEM"/>
    <property type="match status" value="1"/>
</dbReference>
<dbReference type="SMART" id="SM00267">
    <property type="entry name" value="GGDEF"/>
    <property type="match status" value="1"/>
</dbReference>
<keyword evidence="6" id="KW-0812">Transmembrane</keyword>
<dbReference type="PROSITE" id="PS50887">
    <property type="entry name" value="GGDEF"/>
    <property type="match status" value="1"/>
</dbReference>
<dbReference type="NCBIfam" id="TIGR00254">
    <property type="entry name" value="GGDEF"/>
    <property type="match status" value="1"/>
</dbReference>
<keyword evidence="5" id="KW-0175">Coiled coil</keyword>
<dbReference type="Gene3D" id="3.30.70.270">
    <property type="match status" value="1"/>
</dbReference>
<feature type="transmembrane region" description="Helical" evidence="6">
    <location>
        <begin position="64"/>
        <end position="82"/>
    </location>
</feature>
<comment type="subcellular location">
    <subcellularLocation>
        <location evidence="2">Cell inner membrane</location>
    </subcellularLocation>
</comment>
<dbReference type="SUPFAM" id="SSF55073">
    <property type="entry name" value="Nucleotide cyclase"/>
    <property type="match status" value="1"/>
</dbReference>
<feature type="transmembrane region" description="Helical" evidence="6">
    <location>
        <begin position="198"/>
        <end position="218"/>
    </location>
</feature>
<evidence type="ECO:0000256" key="6">
    <source>
        <dbReference type="SAM" id="Phobius"/>
    </source>
</evidence>
<dbReference type="InterPro" id="IPR050469">
    <property type="entry name" value="Diguanylate_Cyclase"/>
</dbReference>
<feature type="transmembrane region" description="Helical" evidence="6">
    <location>
        <begin position="124"/>
        <end position="143"/>
    </location>
</feature>
<evidence type="ECO:0000256" key="1">
    <source>
        <dbReference type="ARBA" id="ARBA00001946"/>
    </source>
</evidence>
<dbReference type="PANTHER" id="PTHR45138:SF9">
    <property type="entry name" value="DIGUANYLATE CYCLASE DGCM-RELATED"/>
    <property type="match status" value="1"/>
</dbReference>
<dbReference type="Pfam" id="PF00990">
    <property type="entry name" value="GGDEF"/>
    <property type="match status" value="1"/>
</dbReference>
<evidence type="ECO:0000259" key="7">
    <source>
        <dbReference type="PROSITE" id="PS50887"/>
    </source>
</evidence>
<feature type="transmembrane region" description="Helical" evidence="6">
    <location>
        <begin position="149"/>
        <end position="167"/>
    </location>
</feature>
<accession>A0A1V0AZY9</accession>
<evidence type="ECO:0000313" key="8">
    <source>
        <dbReference type="EMBL" id="AQZ93256.1"/>
    </source>
</evidence>
<feature type="transmembrane region" description="Helical" evidence="6">
    <location>
        <begin position="174"/>
        <end position="192"/>
    </location>
</feature>
<dbReference type="InterPro" id="IPR043128">
    <property type="entry name" value="Rev_trsase/Diguanyl_cyclase"/>
</dbReference>
<dbReference type="EMBL" id="CP020100">
    <property type="protein sequence ID" value="AQZ93256.1"/>
    <property type="molecule type" value="Genomic_DNA"/>
</dbReference>
<sequence length="421" mass="47495">MLGIRVILFNSDTHNNNADIAGRGCMAETDAALSYRLSTWRGEFVEPEVEQAFRRHIEPSMARHLRVAVLVWAILLLLFGGLDYLDLGWSDGFLILMSTRILQAALLLAFAWRLGQRPELATTGYAVTALEALGFVLFFLIYFARPDIVIWNIGVTLIMLISMFIFIPSRVYPTLLAALFGIAGTLYCLALTGLSTGLLVGVSFILMLPVVVGFVAALRLQLVQRHEFALYTEVAEANRELKAEIERREALELELKRQATTDPLTGLFNRRQYEMLFVRERERCRRQNSPMCLCIADLDHFKALNDKLGHDAGDAALRHVASLFARHMRQSDVLGRFGGEEFIMLLPDTDEQQAGCMVERLRQALEQSPLLLSSDRDYPLTATFAVTRVQDDEKTIRDTIRRADKGLYQGKRAGRNRVVLA</sequence>
<dbReference type="STRING" id="1931241.BVH74_00055"/>
<reference evidence="8 9" key="1">
    <citation type="submission" date="2017-03" db="EMBL/GenBank/DDBJ databases">
        <title>Complete genome sequence of the novel DNRA strain Pseudomonas sp. S-6-2 isolated from Chinese polluted river sediment. Journal of Biotechnology.</title>
        <authorList>
            <person name="Li J."/>
            <person name="Xiang F."/>
            <person name="Wang L."/>
            <person name="Xi L."/>
            <person name="Liu J."/>
        </authorList>
    </citation>
    <scope>NUCLEOTIDE SEQUENCE [LARGE SCALE GENOMIC DNA]</scope>
    <source>
        <strain evidence="8 9">S-6-2</strain>
    </source>
</reference>
<keyword evidence="9" id="KW-1185">Reference proteome</keyword>
<dbReference type="GO" id="GO:0005886">
    <property type="term" value="C:plasma membrane"/>
    <property type="evidence" value="ECO:0007669"/>
    <property type="project" value="UniProtKB-SubCell"/>
</dbReference>
<name>A0A1V0AZY9_9GAMM</name>
<dbReference type="EC" id="2.7.7.65" evidence="3"/>
<dbReference type="Proteomes" id="UP000243488">
    <property type="component" value="Chromosome"/>
</dbReference>